<sequence length="86" mass="9502">MSGTVTDHQRSLYYAIEQINAEIAFVPHKVTSNFSTLSSFSALDLRLAAHVDDAHRQVGIRVKDLFTVEAVDAGTSVLEFIAHSRK</sequence>
<dbReference type="AlphaFoldDB" id="A0AA35X716"/>
<dbReference type="Proteomes" id="UP001174909">
    <property type="component" value="Unassembled WGS sequence"/>
</dbReference>
<comment type="caution">
    <text evidence="1">The sequence shown here is derived from an EMBL/GenBank/DDBJ whole genome shotgun (WGS) entry which is preliminary data.</text>
</comment>
<evidence type="ECO:0000313" key="1">
    <source>
        <dbReference type="EMBL" id="CAI8040540.1"/>
    </source>
</evidence>
<feature type="non-terminal residue" evidence="1">
    <location>
        <position position="86"/>
    </location>
</feature>
<organism evidence="1 2">
    <name type="scientific">Geodia barretti</name>
    <name type="common">Barrett's horny sponge</name>
    <dbReference type="NCBI Taxonomy" id="519541"/>
    <lineage>
        <taxon>Eukaryota</taxon>
        <taxon>Metazoa</taxon>
        <taxon>Porifera</taxon>
        <taxon>Demospongiae</taxon>
        <taxon>Heteroscleromorpha</taxon>
        <taxon>Tetractinellida</taxon>
        <taxon>Astrophorina</taxon>
        <taxon>Geodiidae</taxon>
        <taxon>Geodia</taxon>
    </lineage>
</organism>
<dbReference type="EMBL" id="CASHTH010003115">
    <property type="protein sequence ID" value="CAI8040540.1"/>
    <property type="molecule type" value="Genomic_DNA"/>
</dbReference>
<keyword evidence="2" id="KW-1185">Reference proteome</keyword>
<name>A0AA35X716_GEOBA</name>
<reference evidence="1" key="1">
    <citation type="submission" date="2023-03" db="EMBL/GenBank/DDBJ databases">
        <authorList>
            <person name="Steffen K."/>
            <person name="Cardenas P."/>
        </authorList>
    </citation>
    <scope>NUCLEOTIDE SEQUENCE</scope>
</reference>
<proteinExistence type="predicted"/>
<gene>
    <name evidence="1" type="ORF">GBAR_LOCUS22576</name>
</gene>
<evidence type="ECO:0000313" key="2">
    <source>
        <dbReference type="Proteomes" id="UP001174909"/>
    </source>
</evidence>
<protein>
    <submittedName>
        <fullName evidence="1">Uncharacterized protein</fullName>
    </submittedName>
</protein>
<accession>A0AA35X716</accession>